<comment type="caution">
    <text evidence="2">The sequence shown here is derived from an EMBL/GenBank/DDBJ whole genome shotgun (WGS) entry which is preliminary data.</text>
</comment>
<feature type="region of interest" description="Disordered" evidence="1">
    <location>
        <begin position="29"/>
        <end position="58"/>
    </location>
</feature>
<feature type="region of interest" description="Disordered" evidence="1">
    <location>
        <begin position="72"/>
        <end position="154"/>
    </location>
</feature>
<feature type="compositionally biased region" description="Polar residues" evidence="1">
    <location>
        <begin position="29"/>
        <end position="38"/>
    </location>
</feature>
<dbReference type="EMBL" id="MCGO01000033">
    <property type="protein sequence ID" value="ORY40915.1"/>
    <property type="molecule type" value="Genomic_DNA"/>
</dbReference>
<proteinExistence type="predicted"/>
<sequence>MSESINAGYRASIDGGGGGCPFVPSASLNRPNMDTRSSFGGCPVMGSKSDRPNTASDHQGLAVNTANLRDNSISINLPNNSDSRPSELPSAPPQPYRRVSNFRDEVRGHPQPPPDMPVTSKAVTPLSGAMKKHTGNKEDQTRRSSASSTRSVKNKYETQLRVTVAKKNSQINSRLGIVHASFQILFVIIIG</sequence>
<evidence type="ECO:0000313" key="3">
    <source>
        <dbReference type="Proteomes" id="UP000193642"/>
    </source>
</evidence>
<evidence type="ECO:0000256" key="1">
    <source>
        <dbReference type="SAM" id="MobiDB-lite"/>
    </source>
</evidence>
<accession>A0A1Y2C3N1</accession>
<protein>
    <submittedName>
        <fullName evidence="2">Uncharacterized protein</fullName>
    </submittedName>
</protein>
<organism evidence="2 3">
    <name type="scientific">Rhizoclosmatium globosum</name>
    <dbReference type="NCBI Taxonomy" id="329046"/>
    <lineage>
        <taxon>Eukaryota</taxon>
        <taxon>Fungi</taxon>
        <taxon>Fungi incertae sedis</taxon>
        <taxon>Chytridiomycota</taxon>
        <taxon>Chytridiomycota incertae sedis</taxon>
        <taxon>Chytridiomycetes</taxon>
        <taxon>Chytridiales</taxon>
        <taxon>Chytriomycetaceae</taxon>
        <taxon>Rhizoclosmatium</taxon>
    </lineage>
</organism>
<keyword evidence="3" id="KW-1185">Reference proteome</keyword>
<evidence type="ECO:0000313" key="2">
    <source>
        <dbReference type="EMBL" id="ORY40915.1"/>
    </source>
</evidence>
<feature type="compositionally biased region" description="Polar residues" evidence="1">
    <location>
        <begin position="72"/>
        <end position="83"/>
    </location>
</feature>
<name>A0A1Y2C3N1_9FUNG</name>
<dbReference type="Proteomes" id="UP000193642">
    <property type="component" value="Unassembled WGS sequence"/>
</dbReference>
<dbReference type="AlphaFoldDB" id="A0A1Y2C3N1"/>
<reference evidence="2 3" key="1">
    <citation type="submission" date="2016-07" db="EMBL/GenBank/DDBJ databases">
        <title>Pervasive Adenine N6-methylation of Active Genes in Fungi.</title>
        <authorList>
            <consortium name="DOE Joint Genome Institute"/>
            <person name="Mondo S.J."/>
            <person name="Dannebaum R.O."/>
            <person name="Kuo R.C."/>
            <person name="Labutti K."/>
            <person name="Haridas S."/>
            <person name="Kuo A."/>
            <person name="Salamov A."/>
            <person name="Ahrendt S.R."/>
            <person name="Lipzen A."/>
            <person name="Sullivan W."/>
            <person name="Andreopoulos W.B."/>
            <person name="Clum A."/>
            <person name="Lindquist E."/>
            <person name="Daum C."/>
            <person name="Ramamoorthy G.K."/>
            <person name="Gryganskyi A."/>
            <person name="Culley D."/>
            <person name="Magnuson J.K."/>
            <person name="James T.Y."/>
            <person name="O'Malley M.A."/>
            <person name="Stajich J.E."/>
            <person name="Spatafora J.W."/>
            <person name="Visel A."/>
            <person name="Grigoriev I.V."/>
        </authorList>
    </citation>
    <scope>NUCLEOTIDE SEQUENCE [LARGE SCALE GENOMIC DNA]</scope>
    <source>
        <strain evidence="2 3">JEL800</strain>
    </source>
</reference>
<gene>
    <name evidence="2" type="ORF">BCR33DRAFT_719031</name>
</gene>
<dbReference type="OrthoDB" id="542352at2759"/>